<dbReference type="GO" id="GO:0000981">
    <property type="term" value="F:DNA-binding transcription factor activity, RNA polymerase II-specific"/>
    <property type="evidence" value="ECO:0007669"/>
    <property type="project" value="TreeGrafter"/>
</dbReference>
<dbReference type="Gene3D" id="3.30.160.60">
    <property type="entry name" value="Classic Zinc Finger"/>
    <property type="match status" value="4"/>
</dbReference>
<name>A0A1I7VXU6_LOALO</name>
<dbReference type="InterPro" id="IPR036236">
    <property type="entry name" value="Znf_C2H2_sf"/>
</dbReference>
<dbReference type="Proteomes" id="UP000095285">
    <property type="component" value="Unassembled WGS sequence"/>
</dbReference>
<dbReference type="eggNOG" id="KOG1721">
    <property type="taxonomic scope" value="Eukaryota"/>
</dbReference>
<evidence type="ECO:0000313" key="7">
    <source>
        <dbReference type="Proteomes" id="UP000095285"/>
    </source>
</evidence>
<dbReference type="WBParaSite" id="EN70_748">
    <property type="protein sequence ID" value="EN70_748"/>
    <property type="gene ID" value="EN70_748"/>
</dbReference>
<dbReference type="SUPFAM" id="SSF57667">
    <property type="entry name" value="beta-beta-alpha zinc fingers"/>
    <property type="match status" value="3"/>
</dbReference>
<accession>A0A1I7VXU6</accession>
<feature type="domain" description="C2H2-type" evidence="6">
    <location>
        <begin position="179"/>
        <end position="206"/>
    </location>
</feature>
<dbReference type="PROSITE" id="PS50157">
    <property type="entry name" value="ZINC_FINGER_C2H2_2"/>
    <property type="match status" value="5"/>
</dbReference>
<evidence type="ECO:0000256" key="4">
    <source>
        <dbReference type="ARBA" id="ARBA00022833"/>
    </source>
</evidence>
<reference evidence="8" key="2">
    <citation type="submission" date="2016-11" db="UniProtKB">
        <authorList>
            <consortium name="WormBaseParasite"/>
        </authorList>
    </citation>
    <scope>IDENTIFICATION</scope>
</reference>
<dbReference type="GO" id="GO:0008270">
    <property type="term" value="F:zinc ion binding"/>
    <property type="evidence" value="ECO:0007669"/>
    <property type="project" value="UniProtKB-KW"/>
</dbReference>
<dbReference type="AlphaFoldDB" id="A0A1I7VXU6"/>
<proteinExistence type="predicted"/>
<feature type="domain" description="C2H2-type" evidence="6">
    <location>
        <begin position="117"/>
        <end position="148"/>
    </location>
</feature>
<keyword evidence="2" id="KW-0677">Repeat</keyword>
<dbReference type="PANTHER" id="PTHR24379">
    <property type="entry name" value="KRAB AND ZINC FINGER DOMAIN-CONTAINING"/>
    <property type="match status" value="1"/>
</dbReference>
<dbReference type="PROSITE" id="PS00028">
    <property type="entry name" value="ZINC_FINGER_C2H2_1"/>
    <property type="match status" value="6"/>
</dbReference>
<dbReference type="Pfam" id="PF00096">
    <property type="entry name" value="zf-C2H2"/>
    <property type="match status" value="2"/>
</dbReference>
<keyword evidence="7" id="KW-1185">Reference proteome</keyword>
<dbReference type="InterPro" id="IPR013087">
    <property type="entry name" value="Znf_C2H2_type"/>
</dbReference>
<evidence type="ECO:0000256" key="3">
    <source>
        <dbReference type="ARBA" id="ARBA00022771"/>
    </source>
</evidence>
<keyword evidence="1" id="KW-0479">Metal-binding</keyword>
<dbReference type="SMART" id="SM00355">
    <property type="entry name" value="ZnF_C2H2"/>
    <property type="match status" value="9"/>
</dbReference>
<dbReference type="GO" id="GO:0000977">
    <property type="term" value="F:RNA polymerase II transcription regulatory region sequence-specific DNA binding"/>
    <property type="evidence" value="ECO:0007669"/>
    <property type="project" value="TreeGrafter"/>
</dbReference>
<evidence type="ECO:0000256" key="2">
    <source>
        <dbReference type="ARBA" id="ARBA00022737"/>
    </source>
</evidence>
<dbReference type="PANTHER" id="PTHR24379:SF127">
    <property type="entry name" value="BLOODY FINGERS-RELATED"/>
    <property type="match status" value="1"/>
</dbReference>
<reference evidence="7" key="1">
    <citation type="submission" date="2012-04" db="EMBL/GenBank/DDBJ databases">
        <title>The Genome Sequence of Loa loa.</title>
        <authorList>
            <consortium name="The Broad Institute Genome Sequencing Platform"/>
            <consortium name="Broad Institute Genome Sequencing Center for Infectious Disease"/>
            <person name="Nutman T.B."/>
            <person name="Fink D.L."/>
            <person name="Russ C."/>
            <person name="Young S."/>
            <person name="Zeng Q."/>
            <person name="Gargeya S."/>
            <person name="Alvarado L."/>
            <person name="Berlin A."/>
            <person name="Chapman S.B."/>
            <person name="Chen Z."/>
            <person name="Freedman E."/>
            <person name="Gellesch M."/>
            <person name="Goldberg J."/>
            <person name="Griggs A."/>
            <person name="Gujja S."/>
            <person name="Heilman E.R."/>
            <person name="Heiman D."/>
            <person name="Howarth C."/>
            <person name="Mehta T."/>
            <person name="Neiman D."/>
            <person name="Pearson M."/>
            <person name="Roberts A."/>
            <person name="Saif S."/>
            <person name="Shea T."/>
            <person name="Shenoy N."/>
            <person name="Sisk P."/>
            <person name="Stolte C."/>
            <person name="Sykes S."/>
            <person name="White J."/>
            <person name="Yandava C."/>
            <person name="Haas B."/>
            <person name="Henn M.R."/>
            <person name="Nusbaum C."/>
            <person name="Birren B."/>
        </authorList>
    </citation>
    <scope>NUCLEOTIDE SEQUENCE [LARGE SCALE GENOMIC DNA]</scope>
</reference>
<evidence type="ECO:0000259" key="6">
    <source>
        <dbReference type="PROSITE" id="PS50157"/>
    </source>
</evidence>
<feature type="domain" description="C2H2-type" evidence="6">
    <location>
        <begin position="56"/>
        <end position="79"/>
    </location>
</feature>
<organism evidence="7 8">
    <name type="scientific">Loa loa</name>
    <name type="common">Eye worm</name>
    <name type="synonym">Filaria loa</name>
    <dbReference type="NCBI Taxonomy" id="7209"/>
    <lineage>
        <taxon>Eukaryota</taxon>
        <taxon>Metazoa</taxon>
        <taxon>Ecdysozoa</taxon>
        <taxon>Nematoda</taxon>
        <taxon>Chromadorea</taxon>
        <taxon>Rhabditida</taxon>
        <taxon>Spirurina</taxon>
        <taxon>Spiruromorpha</taxon>
        <taxon>Filarioidea</taxon>
        <taxon>Onchocercidae</taxon>
        <taxon>Loa</taxon>
    </lineage>
</organism>
<dbReference type="GO" id="GO:0005634">
    <property type="term" value="C:nucleus"/>
    <property type="evidence" value="ECO:0007669"/>
    <property type="project" value="TreeGrafter"/>
</dbReference>
<evidence type="ECO:0000256" key="5">
    <source>
        <dbReference type="PROSITE-ProRule" id="PRU00042"/>
    </source>
</evidence>
<protein>
    <submittedName>
        <fullName evidence="8">Zinc finger protein</fullName>
    </submittedName>
</protein>
<sequence>MRIKCRFCNVTVQTRKEYLKHLDMDKKYSFTCPECGKTFYSPKRFQHHEDVHQPKSQCEICNSSFSYTTTLQQHKRLKHGITDMEKYECPHVDCNATMQGKIKYNEHFQMHDKSFRYQCKHTGCGKEFHISSSLSMHKKYCKHKSQIGQMRIKCRFCNVTVQTRKEYLKHLDMDKKYSFTCPECGKTFYSPKRFQHHEDVHQPKSQCEICNSSFSYTTTLQQHKRLKHGITDMEKYECPHVDCNATMQGKIKYNEHFQMHDKPFRYQCKHTGCGKNSTFRHHFPCTQKSCKRKPQ</sequence>
<evidence type="ECO:0000256" key="1">
    <source>
        <dbReference type="ARBA" id="ARBA00022723"/>
    </source>
</evidence>
<feature type="domain" description="C2H2-type" evidence="6">
    <location>
        <begin position="205"/>
        <end position="228"/>
    </location>
</feature>
<evidence type="ECO:0000313" key="8">
    <source>
        <dbReference type="WBParaSite" id="EN70_748"/>
    </source>
</evidence>
<keyword evidence="4" id="KW-0862">Zinc</keyword>
<feature type="domain" description="C2H2-type" evidence="6">
    <location>
        <begin position="30"/>
        <end position="57"/>
    </location>
</feature>
<keyword evidence="3 5" id="KW-0863">Zinc-finger</keyword>